<evidence type="ECO:0000313" key="8">
    <source>
        <dbReference type="Proteomes" id="UP000199259"/>
    </source>
</evidence>
<dbReference type="EMBL" id="FNCA01000001">
    <property type="protein sequence ID" value="SDF23699.1"/>
    <property type="molecule type" value="Genomic_DNA"/>
</dbReference>
<feature type="transmembrane region" description="Helical" evidence="6">
    <location>
        <begin position="12"/>
        <end position="33"/>
    </location>
</feature>
<dbReference type="GO" id="GO:0005886">
    <property type="term" value="C:plasma membrane"/>
    <property type="evidence" value="ECO:0007669"/>
    <property type="project" value="UniProtKB-SubCell"/>
</dbReference>
<evidence type="ECO:0000256" key="5">
    <source>
        <dbReference type="ARBA" id="ARBA00023136"/>
    </source>
</evidence>
<keyword evidence="5 6" id="KW-0472">Membrane</keyword>
<organism evidence="7 8">
    <name type="scientific">Methanolobus vulcani</name>
    <dbReference type="NCBI Taxonomy" id="38026"/>
    <lineage>
        <taxon>Archaea</taxon>
        <taxon>Methanobacteriati</taxon>
        <taxon>Methanobacteriota</taxon>
        <taxon>Stenosarchaea group</taxon>
        <taxon>Methanomicrobia</taxon>
        <taxon>Methanosarcinales</taxon>
        <taxon>Methanosarcinaceae</taxon>
        <taxon>Methanolobus</taxon>
    </lineage>
</organism>
<feature type="transmembrane region" description="Helical" evidence="6">
    <location>
        <begin position="295"/>
        <end position="316"/>
    </location>
</feature>
<feature type="transmembrane region" description="Helical" evidence="6">
    <location>
        <begin position="210"/>
        <end position="231"/>
    </location>
</feature>
<keyword evidence="8" id="KW-1185">Reference proteome</keyword>
<feature type="transmembrane region" description="Helical" evidence="6">
    <location>
        <begin position="322"/>
        <end position="345"/>
    </location>
</feature>
<feature type="transmembrane region" description="Helical" evidence="6">
    <location>
        <begin position="82"/>
        <end position="103"/>
    </location>
</feature>
<keyword evidence="2" id="KW-1003">Cell membrane</keyword>
<accession>A0A7Z7AUN6</accession>
<dbReference type="InterPro" id="IPR050833">
    <property type="entry name" value="Poly_Biosynth_Transport"/>
</dbReference>
<evidence type="ECO:0000256" key="2">
    <source>
        <dbReference type="ARBA" id="ARBA00022475"/>
    </source>
</evidence>
<dbReference type="Proteomes" id="UP000199259">
    <property type="component" value="Unassembled WGS sequence"/>
</dbReference>
<evidence type="ECO:0000256" key="1">
    <source>
        <dbReference type="ARBA" id="ARBA00004651"/>
    </source>
</evidence>
<evidence type="ECO:0000256" key="3">
    <source>
        <dbReference type="ARBA" id="ARBA00022692"/>
    </source>
</evidence>
<comment type="subcellular location">
    <subcellularLocation>
        <location evidence="1">Cell membrane</location>
        <topology evidence="1">Multi-pass membrane protein</topology>
    </subcellularLocation>
</comment>
<evidence type="ECO:0000313" key="7">
    <source>
        <dbReference type="EMBL" id="SDF23699.1"/>
    </source>
</evidence>
<protein>
    <submittedName>
        <fullName evidence="7">Membrane protein involved in the export of O-antigen and teichoic acid</fullName>
    </submittedName>
</protein>
<keyword evidence="3 6" id="KW-0812">Transmembrane</keyword>
<feature type="transmembrane region" description="Helical" evidence="6">
    <location>
        <begin position="382"/>
        <end position="401"/>
    </location>
</feature>
<reference evidence="7 8" key="1">
    <citation type="submission" date="2016-10" db="EMBL/GenBank/DDBJ databases">
        <authorList>
            <person name="Varghese N."/>
            <person name="Submissions S."/>
        </authorList>
    </citation>
    <scope>NUCLEOTIDE SEQUENCE [LARGE SCALE GENOMIC DNA]</scope>
    <source>
        <strain evidence="7 8">PL 12/M</strain>
    </source>
</reference>
<dbReference type="PANTHER" id="PTHR30250:SF11">
    <property type="entry name" value="O-ANTIGEN TRANSPORTER-RELATED"/>
    <property type="match status" value="1"/>
</dbReference>
<feature type="transmembrane region" description="Helical" evidence="6">
    <location>
        <begin position="115"/>
        <end position="136"/>
    </location>
</feature>
<proteinExistence type="predicted"/>
<sequence>MSKNVEFFFQNLTYVAIGTIIGNICLFAFNALGGRYLGPAEYGKFTLINSVATFLYIPMLFGMSSAIVKYNSETNEYHKQKSIISTTYILILVATIFSTLFYIGFSSKIADILSIHLNMFYFSILFALITALHTLTTNTLRSLHRMKIFSILKLIYGFALLFSFIIFIRIEGLSYKSMLFPMYISAIIISVYILVTNIRKYLALTFDSHWAKTLIIYSSYNIFNSVSFMLYSNIDKILINKYMFVENVGVYYAYNISSISIMNVLSGIIINVLFPTICKYEDKKNITNKINKFMPLSLLVGFVTIICTQYIILNIYGKQYPINFQLMLLFTIVSLLFFCYNTYMWIFNSLGIAGVKITMYGSVVIAIIDIILNIYLIPRYGLFGAIGSTALAYCAGLFVIYNHKNMI</sequence>
<feature type="transmembrane region" description="Helical" evidence="6">
    <location>
        <begin position="251"/>
        <end position="274"/>
    </location>
</feature>
<gene>
    <name evidence="7" type="ORF">SAMN04488589_0076</name>
</gene>
<feature type="transmembrane region" description="Helical" evidence="6">
    <location>
        <begin position="148"/>
        <end position="168"/>
    </location>
</feature>
<dbReference type="Pfam" id="PF13440">
    <property type="entry name" value="Polysacc_synt_3"/>
    <property type="match status" value="1"/>
</dbReference>
<keyword evidence="4 6" id="KW-1133">Transmembrane helix</keyword>
<evidence type="ECO:0000256" key="6">
    <source>
        <dbReference type="SAM" id="Phobius"/>
    </source>
</evidence>
<feature type="transmembrane region" description="Helical" evidence="6">
    <location>
        <begin position="45"/>
        <end position="70"/>
    </location>
</feature>
<comment type="caution">
    <text evidence="7">The sequence shown here is derived from an EMBL/GenBank/DDBJ whole genome shotgun (WGS) entry which is preliminary data.</text>
</comment>
<evidence type="ECO:0000256" key="4">
    <source>
        <dbReference type="ARBA" id="ARBA00022989"/>
    </source>
</evidence>
<dbReference type="AlphaFoldDB" id="A0A7Z7AUN6"/>
<dbReference type="PANTHER" id="PTHR30250">
    <property type="entry name" value="PST FAMILY PREDICTED COLANIC ACID TRANSPORTER"/>
    <property type="match status" value="1"/>
</dbReference>
<name>A0A7Z7AUN6_9EURY</name>
<feature type="transmembrane region" description="Helical" evidence="6">
    <location>
        <begin position="357"/>
        <end position="376"/>
    </location>
</feature>
<feature type="transmembrane region" description="Helical" evidence="6">
    <location>
        <begin position="180"/>
        <end position="198"/>
    </location>
</feature>